<keyword evidence="4" id="KW-1185">Reference proteome</keyword>
<evidence type="ECO:0000313" key="4">
    <source>
        <dbReference type="Proteomes" id="UP001252243"/>
    </source>
</evidence>
<name>A0ABU1UD64_9MICC</name>
<feature type="region of interest" description="Disordered" evidence="1">
    <location>
        <begin position="39"/>
        <end position="60"/>
    </location>
</feature>
<organism evidence="3 4">
    <name type="scientific">Arthrobacter ginsengisoli</name>
    <dbReference type="NCBI Taxonomy" id="1356565"/>
    <lineage>
        <taxon>Bacteria</taxon>
        <taxon>Bacillati</taxon>
        <taxon>Actinomycetota</taxon>
        <taxon>Actinomycetes</taxon>
        <taxon>Micrococcales</taxon>
        <taxon>Micrococcaceae</taxon>
        <taxon>Arthrobacter</taxon>
    </lineage>
</organism>
<gene>
    <name evidence="3" type="ORF">J2X01_002437</name>
</gene>
<evidence type="ECO:0000256" key="1">
    <source>
        <dbReference type="SAM" id="MobiDB-lite"/>
    </source>
</evidence>
<evidence type="ECO:0000259" key="2">
    <source>
        <dbReference type="Pfam" id="PF22504"/>
    </source>
</evidence>
<proteinExistence type="predicted"/>
<sequence length="170" mass="16539">MTAPAPAPLRRPSGRRRAGLAALVLPLVLGMAACSTPAPRVSPSAAGSAGAASETPAPEGQAIPAAPAAVTAAPSAVSQSVTAALQALVVSSPQPSTAQVRESLAAAGFAPAAVEVSASRTPTGLAADAVEVGVLDDNECVMAQLRSGTVATSVLPVLPNGRCFVGSVQR</sequence>
<dbReference type="InterPro" id="IPR054262">
    <property type="entry name" value="DUF6993"/>
</dbReference>
<dbReference type="RefSeq" id="WP_310057405.1">
    <property type="nucleotide sequence ID" value="NZ_JAVDVQ010000009.1"/>
</dbReference>
<feature type="domain" description="DUF6993" evidence="2">
    <location>
        <begin position="85"/>
        <end position="167"/>
    </location>
</feature>
<dbReference type="Pfam" id="PF22504">
    <property type="entry name" value="DUF6993"/>
    <property type="match status" value="1"/>
</dbReference>
<reference evidence="3 4" key="1">
    <citation type="submission" date="2023-07" db="EMBL/GenBank/DDBJ databases">
        <title>Sorghum-associated microbial communities from plants grown in Nebraska, USA.</title>
        <authorList>
            <person name="Schachtman D."/>
        </authorList>
    </citation>
    <scope>NUCLEOTIDE SEQUENCE [LARGE SCALE GENOMIC DNA]</scope>
    <source>
        <strain evidence="3 4">BE167</strain>
    </source>
</reference>
<comment type="caution">
    <text evidence="3">The sequence shown here is derived from an EMBL/GenBank/DDBJ whole genome shotgun (WGS) entry which is preliminary data.</text>
</comment>
<dbReference type="Proteomes" id="UP001252243">
    <property type="component" value="Unassembled WGS sequence"/>
</dbReference>
<dbReference type="EMBL" id="JAVDVQ010000009">
    <property type="protein sequence ID" value="MDR7083144.1"/>
    <property type="molecule type" value="Genomic_DNA"/>
</dbReference>
<accession>A0ABU1UD64</accession>
<evidence type="ECO:0000313" key="3">
    <source>
        <dbReference type="EMBL" id="MDR7083144.1"/>
    </source>
</evidence>
<protein>
    <recommendedName>
        <fullName evidence="2">DUF6993 domain-containing protein</fullName>
    </recommendedName>
</protein>